<accession>A0A6G0WZC4</accession>
<dbReference type="GO" id="GO:0098588">
    <property type="term" value="C:bounding membrane of organelle"/>
    <property type="evidence" value="ECO:0007669"/>
    <property type="project" value="UniProtKB-ARBA"/>
</dbReference>
<name>A0A6G0WZC4_9STRA</name>
<dbReference type="Pfam" id="PF06398">
    <property type="entry name" value="Pex24p"/>
    <property type="match status" value="1"/>
</dbReference>
<evidence type="ECO:0000313" key="3">
    <source>
        <dbReference type="EMBL" id="KAF0732854.1"/>
    </source>
</evidence>
<dbReference type="EMBL" id="VJMJ01000128">
    <property type="protein sequence ID" value="KAF0732854.1"/>
    <property type="molecule type" value="Genomic_DNA"/>
</dbReference>
<evidence type="ECO:0000313" key="4">
    <source>
        <dbReference type="Proteomes" id="UP000481153"/>
    </source>
</evidence>
<comment type="caution">
    <text evidence="3">The sequence shown here is derived from an EMBL/GenBank/DDBJ whole genome shotgun (WGS) entry which is preliminary data.</text>
</comment>
<feature type="region of interest" description="Disordered" evidence="1">
    <location>
        <begin position="180"/>
        <end position="199"/>
    </location>
</feature>
<dbReference type="Proteomes" id="UP000481153">
    <property type="component" value="Unassembled WGS sequence"/>
</dbReference>
<evidence type="ECO:0000256" key="1">
    <source>
        <dbReference type="SAM" id="MobiDB-lite"/>
    </source>
</evidence>
<protein>
    <recommendedName>
        <fullName evidence="2">Peroxin/Ferlin domain-containing protein</fullName>
    </recommendedName>
</protein>
<dbReference type="GO" id="GO:0005737">
    <property type="term" value="C:cytoplasm"/>
    <property type="evidence" value="ECO:0007669"/>
    <property type="project" value="UniProtKB-ARBA"/>
</dbReference>
<evidence type="ECO:0000259" key="2">
    <source>
        <dbReference type="SMART" id="SM00694"/>
    </source>
</evidence>
<dbReference type="InterPro" id="IPR010482">
    <property type="entry name" value="TECPR1-like_DysF"/>
</dbReference>
<dbReference type="AlphaFoldDB" id="A0A6G0WZC4"/>
<gene>
    <name evidence="3" type="ORF">Ae201684_010181</name>
</gene>
<dbReference type="VEuPathDB" id="FungiDB:AeMF1_018701"/>
<organism evidence="3 4">
    <name type="scientific">Aphanomyces euteiches</name>
    <dbReference type="NCBI Taxonomy" id="100861"/>
    <lineage>
        <taxon>Eukaryota</taxon>
        <taxon>Sar</taxon>
        <taxon>Stramenopiles</taxon>
        <taxon>Oomycota</taxon>
        <taxon>Saprolegniomycetes</taxon>
        <taxon>Saprolegniales</taxon>
        <taxon>Verrucalvaceae</taxon>
        <taxon>Aphanomyces</taxon>
    </lineage>
</organism>
<feature type="domain" description="Peroxin/Ferlin" evidence="2">
    <location>
        <begin position="140"/>
        <end position="181"/>
    </location>
</feature>
<dbReference type="SMART" id="SM00694">
    <property type="entry name" value="DysFC"/>
    <property type="match status" value="1"/>
</dbReference>
<sequence length="906" mass="103122">MDPREEERASFRERLVHFYSKHCPAKIQSIDSLLAAYEGEEEALIQKIHLKYGVRDVESDVAVDEIFENERYSLLTRTFGSTYITYPSHLMVLDRKRWSTASGTPSSQEMHEIEPQLPEGYEYTGPWEIDSTYVKCDREGWTYAFDFSNFQTMLNNNESRAKPTLSDYVRRRRWIRPRRKKVESLPSSAPPQVPSSPRSRIAPITDEVISASPFRYFLPTISMEEHETAWKYNLNMLYNLHTKINHARAGRLLVWKKNKAQLRAQLKALRRDDGNEAKLDQLKRAIWFPIEKGYIWRGSSSGLFMGVHDFWLEHLSLSFGVALANSVVEISFRGELRGRFDRVKVKGDKGTRIPDAKWTQVTMDLAFVGSWKMRFIDGLWTFLSDQSKAVDFTKMNLQYKGGLGVPDGLAQLVINEIVTNYVKDILVESFPQELAALVQEQSHLVQMAGELTIDGLHLTNTVDASCHSTRAQTEYPEQVLQVLDLTPAQMNLLMCTRQYSGLEILFPSLASFATYLRQCILDRRLEDKQWEELTAQWISTWDRILELVLLQRHLNPRGKGSELAPIEFGKFIDHAKCHVLEKKLPVRIQLSNLICHVHLSTLMDTLSAWALQTTRVASTLGARVMGIRLGRKDKGPQRRNTEDPHPAMVDVQRFLRDFKTWLASGVLQSIKLDVEGKLTGIEQTSDARIRLQARDFHLKAKGPVDWTSSLAWVTQMGQLVCSTTADTVPGVQVVLETKAGEAVATSVMTDIDSSLIFDVGQAAASSCDTVVWTTHYGHKAGGIHMTWHPALKARVAVGMSNVVAHLRACLDTAVLLLRQRETMHETTWSWLHKMISTGMKYCASDALLIAWSVSMALDADGMFTIRAFEDHPQPVLFFDQIQLVRFLDDVDDIVNFSIQLQEQEDK</sequence>
<proteinExistence type="predicted"/>
<reference evidence="3 4" key="1">
    <citation type="submission" date="2019-07" db="EMBL/GenBank/DDBJ databases">
        <title>Genomics analysis of Aphanomyces spp. identifies a new class of oomycete effector associated with host adaptation.</title>
        <authorList>
            <person name="Gaulin E."/>
        </authorList>
    </citation>
    <scope>NUCLEOTIDE SEQUENCE [LARGE SCALE GENOMIC DNA]</scope>
    <source>
        <strain evidence="3 4">ATCC 201684</strain>
    </source>
</reference>
<dbReference type="InterPro" id="IPR006614">
    <property type="entry name" value="Peroxin/Ferlin"/>
</dbReference>
<keyword evidence="4" id="KW-1185">Reference proteome</keyword>